<evidence type="ECO:0000256" key="1">
    <source>
        <dbReference type="ARBA" id="ARBA00023015"/>
    </source>
</evidence>
<dbReference type="AlphaFoldDB" id="A0A1G7BW38"/>
<dbReference type="PROSITE" id="PS00041">
    <property type="entry name" value="HTH_ARAC_FAMILY_1"/>
    <property type="match status" value="1"/>
</dbReference>
<dbReference type="InterPro" id="IPR018060">
    <property type="entry name" value="HTH_AraC"/>
</dbReference>
<proteinExistence type="predicted"/>
<dbReference type="GO" id="GO:0043565">
    <property type="term" value="F:sequence-specific DNA binding"/>
    <property type="evidence" value="ECO:0007669"/>
    <property type="project" value="InterPro"/>
</dbReference>
<gene>
    <name evidence="6" type="ORF">SAMN05216337_1023127</name>
</gene>
<dbReference type="Gene3D" id="1.10.10.60">
    <property type="entry name" value="Homeodomain-like"/>
    <property type="match status" value="1"/>
</dbReference>
<evidence type="ECO:0000259" key="5">
    <source>
        <dbReference type="PROSITE" id="PS01124"/>
    </source>
</evidence>
<name>A0A1G7BW38_9BRAD</name>
<dbReference type="PANTHER" id="PTHR46796">
    <property type="entry name" value="HTH-TYPE TRANSCRIPTIONAL ACTIVATOR RHAS-RELATED"/>
    <property type="match status" value="1"/>
</dbReference>
<feature type="region of interest" description="Disordered" evidence="4">
    <location>
        <begin position="310"/>
        <end position="329"/>
    </location>
</feature>
<protein>
    <submittedName>
        <fullName evidence="6">AraC-type DNA-binding protein</fullName>
    </submittedName>
</protein>
<dbReference type="InterPro" id="IPR035418">
    <property type="entry name" value="AraC-bd_2"/>
</dbReference>
<dbReference type="EMBL" id="FMZW01000023">
    <property type="protein sequence ID" value="SDE31239.1"/>
    <property type="molecule type" value="Genomic_DNA"/>
</dbReference>
<dbReference type="Pfam" id="PF12833">
    <property type="entry name" value="HTH_18"/>
    <property type="match status" value="1"/>
</dbReference>
<accession>A0A1G7BW38</accession>
<sequence>MARAIPATHFSTNDLPASDQFDAWRDIISAIFDVGRLGGPNSDSFEARVDAYQISNLVVTDSNQGEQAYSLTPKRIRATGMDLIQIGLYRSGGYRGDANGRSIEGQAGDLQILDLARPMKTVEPASDMVCIFMPRETLQDRIGDLDGLHGASLRDDMGGLLADYLRLLAKRLPRLSGDNGDAAANATLEIISACLRPTAATIREAQAPLQNVVLQRAKQIIEGNLRSPHLNSEFLCGALGISRRSLYRLFEPLNGVHQYVLRRRLSQIRRALKTNAHQGIAVLAEQHGFTCKETFWRAFKRQYGVTPGEVRSASLSRQKDERPSPEPGLGVWLQQLQHG</sequence>
<evidence type="ECO:0000313" key="7">
    <source>
        <dbReference type="Proteomes" id="UP000199245"/>
    </source>
</evidence>
<reference evidence="6 7" key="1">
    <citation type="submission" date="2016-10" db="EMBL/GenBank/DDBJ databases">
        <authorList>
            <person name="de Groot N.N."/>
        </authorList>
    </citation>
    <scope>NUCLEOTIDE SEQUENCE [LARGE SCALE GENOMIC DNA]</scope>
    <source>
        <strain evidence="6 7">R5</strain>
    </source>
</reference>
<dbReference type="Pfam" id="PF14525">
    <property type="entry name" value="AraC_binding_2"/>
    <property type="match status" value="1"/>
</dbReference>
<dbReference type="Proteomes" id="UP000199245">
    <property type="component" value="Unassembled WGS sequence"/>
</dbReference>
<organism evidence="6 7">
    <name type="scientific">Bradyrhizobium brasilense</name>
    <dbReference type="NCBI Taxonomy" id="1419277"/>
    <lineage>
        <taxon>Bacteria</taxon>
        <taxon>Pseudomonadati</taxon>
        <taxon>Pseudomonadota</taxon>
        <taxon>Alphaproteobacteria</taxon>
        <taxon>Hyphomicrobiales</taxon>
        <taxon>Nitrobacteraceae</taxon>
        <taxon>Bradyrhizobium</taxon>
    </lineage>
</organism>
<evidence type="ECO:0000256" key="3">
    <source>
        <dbReference type="ARBA" id="ARBA00023163"/>
    </source>
</evidence>
<keyword evidence="3" id="KW-0804">Transcription</keyword>
<feature type="domain" description="HTH araC/xylS-type" evidence="5">
    <location>
        <begin position="215"/>
        <end position="313"/>
    </location>
</feature>
<dbReference type="InterPro" id="IPR018062">
    <property type="entry name" value="HTH_AraC-typ_CS"/>
</dbReference>
<dbReference type="PROSITE" id="PS01124">
    <property type="entry name" value="HTH_ARAC_FAMILY_2"/>
    <property type="match status" value="1"/>
</dbReference>
<evidence type="ECO:0000256" key="2">
    <source>
        <dbReference type="ARBA" id="ARBA00023125"/>
    </source>
</evidence>
<dbReference type="PANTHER" id="PTHR46796:SF6">
    <property type="entry name" value="ARAC SUBFAMILY"/>
    <property type="match status" value="1"/>
</dbReference>
<evidence type="ECO:0000256" key="4">
    <source>
        <dbReference type="SAM" id="MobiDB-lite"/>
    </source>
</evidence>
<dbReference type="SMART" id="SM00342">
    <property type="entry name" value="HTH_ARAC"/>
    <property type="match status" value="1"/>
</dbReference>
<dbReference type="InterPro" id="IPR009057">
    <property type="entry name" value="Homeodomain-like_sf"/>
</dbReference>
<dbReference type="SUPFAM" id="SSF46689">
    <property type="entry name" value="Homeodomain-like"/>
    <property type="match status" value="1"/>
</dbReference>
<dbReference type="GO" id="GO:0003700">
    <property type="term" value="F:DNA-binding transcription factor activity"/>
    <property type="evidence" value="ECO:0007669"/>
    <property type="project" value="InterPro"/>
</dbReference>
<evidence type="ECO:0000313" key="6">
    <source>
        <dbReference type="EMBL" id="SDE31239.1"/>
    </source>
</evidence>
<dbReference type="InterPro" id="IPR050204">
    <property type="entry name" value="AraC_XylS_family_regulators"/>
</dbReference>
<keyword evidence="1" id="KW-0805">Transcription regulation</keyword>
<keyword evidence="2 6" id="KW-0238">DNA-binding</keyword>